<dbReference type="RefSeq" id="WP_135246185.1">
    <property type="nucleotide sequence ID" value="NZ_SIHO01000002.1"/>
</dbReference>
<keyword evidence="1" id="KW-0732">Signal</keyword>
<dbReference type="Proteomes" id="UP000297737">
    <property type="component" value="Unassembled WGS sequence"/>
</dbReference>
<evidence type="ECO:0000256" key="1">
    <source>
        <dbReference type="SAM" id="SignalP"/>
    </source>
</evidence>
<dbReference type="OrthoDB" id="7428103at2"/>
<dbReference type="EMBL" id="SIHO01000002">
    <property type="protein sequence ID" value="TFU03593.1"/>
    <property type="molecule type" value="Genomic_DNA"/>
</dbReference>
<dbReference type="PROSITE" id="PS51257">
    <property type="entry name" value="PROKAR_LIPOPROTEIN"/>
    <property type="match status" value="1"/>
</dbReference>
<keyword evidence="4" id="KW-1185">Reference proteome</keyword>
<name>A0A4Y9EP09_9SPHN</name>
<sequence length="204" mass="20737">MKRSTLTRLLAPTAALLVLAGCTTGPTGTNVTRFHMGTPIAKGSIFIEPKDPSKANDLEFRTYAATVSNELAAIGFTPVPTLLSAEYVGILSYGQTFQAVTRNSPVSVGFGVGGASFGSGGGGVGVSSGVNVPVGGGTNVIAINQLGLQIKRRSEQTVIWEGTAVSQGTSGTPEATLGGAVPGLARNLLRDFPGPAGKTVNYKN</sequence>
<dbReference type="Pfam" id="PF13590">
    <property type="entry name" value="DUF4136"/>
    <property type="match status" value="1"/>
</dbReference>
<accession>A0A4Y9EP09</accession>
<gene>
    <name evidence="3" type="ORF">EUV02_10570</name>
</gene>
<feature type="domain" description="DUF4136" evidence="2">
    <location>
        <begin position="47"/>
        <end position="193"/>
    </location>
</feature>
<feature type="signal peptide" evidence="1">
    <location>
        <begin position="1"/>
        <end position="20"/>
    </location>
</feature>
<feature type="chain" id="PRO_5021397632" evidence="1">
    <location>
        <begin position="21"/>
        <end position="204"/>
    </location>
</feature>
<evidence type="ECO:0000313" key="3">
    <source>
        <dbReference type="EMBL" id="TFU03593.1"/>
    </source>
</evidence>
<comment type="caution">
    <text evidence="3">The sequence shown here is derived from an EMBL/GenBank/DDBJ whole genome shotgun (WGS) entry which is preliminary data.</text>
</comment>
<dbReference type="AlphaFoldDB" id="A0A4Y9EP09"/>
<reference evidence="3 4" key="1">
    <citation type="submission" date="2019-02" db="EMBL/GenBank/DDBJ databases">
        <title>Polymorphobacter sp. isolated from the lake at the Tibet of China.</title>
        <authorList>
            <person name="Li A."/>
        </authorList>
    </citation>
    <scope>NUCLEOTIDE SEQUENCE [LARGE SCALE GENOMIC DNA]</scope>
    <source>
        <strain evidence="3 4">DJ1R-1</strain>
    </source>
</reference>
<protein>
    <submittedName>
        <fullName evidence="3">DUF4136 domain-containing protein</fullName>
    </submittedName>
</protein>
<organism evidence="3 4">
    <name type="scientific">Glacieibacterium arshaanense</name>
    <dbReference type="NCBI Taxonomy" id="2511025"/>
    <lineage>
        <taxon>Bacteria</taxon>
        <taxon>Pseudomonadati</taxon>
        <taxon>Pseudomonadota</taxon>
        <taxon>Alphaproteobacteria</taxon>
        <taxon>Sphingomonadales</taxon>
        <taxon>Sphingosinicellaceae</taxon>
        <taxon>Glacieibacterium</taxon>
    </lineage>
</organism>
<evidence type="ECO:0000259" key="2">
    <source>
        <dbReference type="Pfam" id="PF13590"/>
    </source>
</evidence>
<proteinExistence type="predicted"/>
<evidence type="ECO:0000313" key="4">
    <source>
        <dbReference type="Proteomes" id="UP000297737"/>
    </source>
</evidence>
<dbReference type="InterPro" id="IPR025411">
    <property type="entry name" value="DUF4136"/>
</dbReference>